<dbReference type="EC" id="3.5.2.9" evidence="3"/>
<dbReference type="InterPro" id="IPR045079">
    <property type="entry name" value="Oxoprolinase-like"/>
</dbReference>
<dbReference type="Proteomes" id="UP000006362">
    <property type="component" value="Chromosome"/>
</dbReference>
<accession>E8T361</accession>
<feature type="region of interest" description="Disordered" evidence="1">
    <location>
        <begin position="492"/>
        <end position="518"/>
    </location>
</feature>
<dbReference type="eggNOG" id="COG0146">
    <property type="taxonomic scope" value="Bacteria"/>
</dbReference>
<dbReference type="KEGG" id="tam:Theam_0092"/>
<feature type="domain" description="Hydantoinase B/oxoprolinase" evidence="2">
    <location>
        <begin position="3"/>
        <end position="517"/>
    </location>
</feature>
<dbReference type="GO" id="GO:0006749">
    <property type="term" value="P:glutathione metabolic process"/>
    <property type="evidence" value="ECO:0007669"/>
    <property type="project" value="TreeGrafter"/>
</dbReference>
<dbReference type="OrthoDB" id="102473at2"/>
<dbReference type="GO" id="GO:0017168">
    <property type="term" value="F:5-oxoprolinase (ATP-hydrolyzing) activity"/>
    <property type="evidence" value="ECO:0007669"/>
    <property type="project" value="UniProtKB-EC"/>
</dbReference>
<evidence type="ECO:0000256" key="1">
    <source>
        <dbReference type="SAM" id="MobiDB-lite"/>
    </source>
</evidence>
<reference evidence="3" key="1">
    <citation type="submission" date="2011-01" db="EMBL/GenBank/DDBJ databases">
        <title>Complete sequence of chromosome of Thermovibrio ammonificans HB-1.</title>
        <authorList>
            <consortium name="US DOE Joint Genome Institute"/>
            <person name="Lucas S."/>
            <person name="Copeland A."/>
            <person name="Lapidus A."/>
            <person name="Cheng J.-F."/>
            <person name="Goodwin L."/>
            <person name="Pitluck S."/>
            <person name="Davenport K."/>
            <person name="Detter J.C."/>
            <person name="Han C."/>
            <person name="Tapia R."/>
            <person name="Land M."/>
            <person name="Hauser L."/>
            <person name="Kyrpides N."/>
            <person name="Ivanova N."/>
            <person name="Ovchinnikova G."/>
            <person name="Vetriani C."/>
            <person name="Woyke T."/>
        </authorList>
    </citation>
    <scope>NUCLEOTIDE SEQUENCE [LARGE SCALE GENOMIC DNA]</scope>
    <source>
        <strain evidence="3">HB-1</strain>
    </source>
</reference>
<name>E8T361_THEA1</name>
<gene>
    <name evidence="3" type="ordered locus">Theam_0092</name>
</gene>
<proteinExistence type="predicted"/>
<dbReference type="HOGENOM" id="CLU_020413_1_0_0"/>
<dbReference type="Pfam" id="PF02538">
    <property type="entry name" value="Hydantoinase_B"/>
    <property type="match status" value="1"/>
</dbReference>
<protein>
    <submittedName>
        <fullName evidence="3">5-oxoprolinase (ATP-hydrolyzing)</fullName>
        <ecNumber evidence="3">3.5.2.9</ecNumber>
    </submittedName>
</protein>
<keyword evidence="4" id="KW-1185">Reference proteome</keyword>
<evidence type="ECO:0000259" key="2">
    <source>
        <dbReference type="Pfam" id="PF02538"/>
    </source>
</evidence>
<dbReference type="PANTHER" id="PTHR11365:SF23">
    <property type="entry name" value="HYPOTHETICAL 5-OXOPROLINASE (EUROFUNG)-RELATED"/>
    <property type="match status" value="1"/>
</dbReference>
<dbReference type="AlphaFoldDB" id="E8T361"/>
<dbReference type="InterPro" id="IPR003692">
    <property type="entry name" value="Hydantoinase_B"/>
</dbReference>
<dbReference type="STRING" id="648996.Theam_0092"/>
<dbReference type="PANTHER" id="PTHR11365">
    <property type="entry name" value="5-OXOPROLINASE RELATED"/>
    <property type="match status" value="1"/>
</dbReference>
<dbReference type="RefSeq" id="WP_013536852.1">
    <property type="nucleotide sequence ID" value="NC_014926.1"/>
</dbReference>
<dbReference type="GO" id="GO:0005829">
    <property type="term" value="C:cytosol"/>
    <property type="evidence" value="ECO:0007669"/>
    <property type="project" value="TreeGrafter"/>
</dbReference>
<organism evidence="3 4">
    <name type="scientific">Thermovibrio ammonificans (strain DSM 15698 / JCM 12110 / HB-1)</name>
    <dbReference type="NCBI Taxonomy" id="648996"/>
    <lineage>
        <taxon>Bacteria</taxon>
        <taxon>Pseudomonadati</taxon>
        <taxon>Aquificota</taxon>
        <taxon>Aquificia</taxon>
        <taxon>Desulfurobacteriales</taxon>
        <taxon>Desulfurobacteriaceae</taxon>
        <taxon>Thermovibrio</taxon>
    </lineage>
</organism>
<sequence>MINPIKLELFKHAFSAVAEEMGAVLQRSSFSPNIKERRDFSCALFNRKGELVAQAAHIPVHLGSMPLSVRAVLKKIDLKEGEVAAINAPYSGGTHLPDITVVAPVYLNGELLFYVANRAHHADVGGTTPGSMPLSTSIYQEGLIIPPVKVASNWEPDPNFLELLKANSRTPKEREGDFKAQLTALKLGVKRIKELAQKYSPELLQIYANALLDYAEKITRNFIESIPDGVYTFGDFMDGDGIADTPVRVRAVVKIEGDTAMVDFSGSDLQTKGPINTVESIALSVTLYSFRLLMEHDVPTNEGIMRPVKVVTRKGTVVDALPPAPVSAGNTETSQRLVDVLLGALSKALPKKVPAASQGTMNNLTLGGTDLEGNPFAYYETIGGGAGATPKENGESGVHTHMTNTLNTPVEALEFKLPVMVTEYGLRKSSGGEGKFRGGEGIVRELLFLSETQVTLISERRKFSPYGLFGGKPGKPGRAVELTPEGKEIELPPKFTKTFKPGHKLRVETPGGGGWGER</sequence>
<evidence type="ECO:0000313" key="4">
    <source>
        <dbReference type="Proteomes" id="UP000006362"/>
    </source>
</evidence>
<dbReference type="EMBL" id="CP002444">
    <property type="protein sequence ID" value="ADU96066.1"/>
    <property type="molecule type" value="Genomic_DNA"/>
</dbReference>
<keyword evidence="3" id="KW-0378">Hydrolase</keyword>
<evidence type="ECO:0000313" key="3">
    <source>
        <dbReference type="EMBL" id="ADU96066.1"/>
    </source>
</evidence>